<evidence type="ECO:0000256" key="1">
    <source>
        <dbReference type="SAM" id="MobiDB-lite"/>
    </source>
</evidence>
<evidence type="ECO:0000313" key="3">
    <source>
        <dbReference type="Proteomes" id="UP001150941"/>
    </source>
</evidence>
<dbReference type="OrthoDB" id="5223508at2759"/>
<accession>A0A9W9NSV4</accession>
<dbReference type="InterPro" id="IPR058940">
    <property type="entry name" value="mS26_fungi"/>
</dbReference>
<feature type="compositionally biased region" description="Basic and acidic residues" evidence="1">
    <location>
        <begin position="139"/>
        <end position="150"/>
    </location>
</feature>
<dbReference type="EMBL" id="JAPQKS010000005">
    <property type="protein sequence ID" value="KAJ5225328.1"/>
    <property type="molecule type" value="Genomic_DNA"/>
</dbReference>
<dbReference type="AlphaFoldDB" id="A0A9W9NSV4"/>
<dbReference type="RefSeq" id="XP_058328739.1">
    <property type="nucleotide sequence ID" value="XM_058475849.1"/>
</dbReference>
<proteinExistence type="predicted"/>
<dbReference type="GeneID" id="83203152"/>
<protein>
    <submittedName>
        <fullName evidence="2">Uncharacterized protein</fullName>
    </submittedName>
</protein>
<keyword evidence="3" id="KW-1185">Reference proteome</keyword>
<name>A0A9W9NSV4_9EURO</name>
<gene>
    <name evidence="2" type="ORF">N7468_006553</name>
</gene>
<organism evidence="2 3">
    <name type="scientific">Penicillium chermesinum</name>
    <dbReference type="NCBI Taxonomy" id="63820"/>
    <lineage>
        <taxon>Eukaryota</taxon>
        <taxon>Fungi</taxon>
        <taxon>Dikarya</taxon>
        <taxon>Ascomycota</taxon>
        <taxon>Pezizomycotina</taxon>
        <taxon>Eurotiomycetes</taxon>
        <taxon>Eurotiomycetidae</taxon>
        <taxon>Eurotiales</taxon>
        <taxon>Aspergillaceae</taxon>
        <taxon>Penicillium</taxon>
    </lineage>
</organism>
<dbReference type="CDD" id="cd23703">
    <property type="entry name" value="mS26_PET12"/>
    <property type="match status" value="1"/>
</dbReference>
<dbReference type="Proteomes" id="UP001150941">
    <property type="component" value="Unassembled WGS sequence"/>
</dbReference>
<reference evidence="2" key="2">
    <citation type="journal article" date="2023" name="IMA Fungus">
        <title>Comparative genomic study of the Penicillium genus elucidates a diverse pangenome and 15 lateral gene transfer events.</title>
        <authorList>
            <person name="Petersen C."/>
            <person name="Sorensen T."/>
            <person name="Nielsen M.R."/>
            <person name="Sondergaard T.E."/>
            <person name="Sorensen J.L."/>
            <person name="Fitzpatrick D.A."/>
            <person name="Frisvad J.C."/>
            <person name="Nielsen K.L."/>
        </authorList>
    </citation>
    <scope>NUCLEOTIDE SEQUENCE</scope>
    <source>
        <strain evidence="2">IBT 19713</strain>
    </source>
</reference>
<reference evidence="2" key="1">
    <citation type="submission" date="2022-11" db="EMBL/GenBank/DDBJ databases">
        <authorList>
            <person name="Petersen C."/>
        </authorList>
    </citation>
    <scope>NUCLEOTIDE SEQUENCE</scope>
    <source>
        <strain evidence="2">IBT 19713</strain>
    </source>
</reference>
<evidence type="ECO:0000313" key="2">
    <source>
        <dbReference type="EMBL" id="KAJ5225328.1"/>
    </source>
</evidence>
<feature type="region of interest" description="Disordered" evidence="1">
    <location>
        <begin position="139"/>
        <end position="170"/>
    </location>
</feature>
<comment type="caution">
    <text evidence="2">The sequence shown here is derived from an EMBL/GenBank/DDBJ whole genome shotgun (WGS) entry which is preliminary data.</text>
</comment>
<dbReference type="Pfam" id="PF26163">
    <property type="entry name" value="mS26"/>
    <property type="match status" value="1"/>
</dbReference>
<sequence length="283" mass="32514">MTALRAGRAACLQVRGFATTPGLRVGPESPNFIDVPKTYQTRTPVKPSVKGTLPVPREVFPPRRADKPSKKYLDDVAREPLTKKEGTVSEKQAFKIEMAGRRRHHLRKGLNQLYERKRKTDNAMFQQSLESQLRRERILRQPEPEDERLTRSSVVEDMQPLKHSTLPDPNREQRLALSQARLEASLAQKNAQRQEDIQELYMNARSFITTEEQLSAEIDRVFPVGENEAWRNDHQEGANIWNLGQPPTVTALVNETRKSETTRWDVTQERLKRLGEQITGGKM</sequence>